<dbReference type="PANTHER" id="PTHR28579">
    <property type="entry name" value="ANAPHASE-PROMOTING COMPLEX SUBUNIT CDC26"/>
    <property type="match status" value="1"/>
</dbReference>
<dbReference type="InterPro" id="IPR018860">
    <property type="entry name" value="APC_suCDC26"/>
</dbReference>
<protein>
    <recommendedName>
        <fullName evidence="4">Anaphase-promoting complex subunit CDC26</fullName>
    </recommendedName>
    <alternativeName>
        <fullName evidence="11">Cell division cycle protein 26 homolog</fullName>
    </alternativeName>
</protein>
<dbReference type="GO" id="GO:0031145">
    <property type="term" value="P:anaphase-promoting complex-dependent catabolic process"/>
    <property type="evidence" value="ECO:0007669"/>
    <property type="project" value="InterPro"/>
</dbReference>
<evidence type="ECO:0000256" key="8">
    <source>
        <dbReference type="ARBA" id="ARBA00023054"/>
    </source>
</evidence>
<keyword evidence="8" id="KW-0175">Coiled coil</keyword>
<dbReference type="KEGG" id="tps:THAPSDRAFT_11305"/>
<dbReference type="GO" id="GO:0005680">
    <property type="term" value="C:anaphase-promoting complex"/>
    <property type="evidence" value="ECO:0000318"/>
    <property type="project" value="GO_Central"/>
</dbReference>
<evidence type="ECO:0000313" key="12">
    <source>
        <dbReference type="EMBL" id="EED86575.1"/>
    </source>
</evidence>
<name>B8LDN0_THAPS</name>
<dbReference type="GO" id="GO:0051301">
    <property type="term" value="P:cell division"/>
    <property type="evidence" value="ECO:0007669"/>
    <property type="project" value="UniProtKB-KW"/>
</dbReference>
<evidence type="ECO:0000256" key="9">
    <source>
        <dbReference type="ARBA" id="ARBA00023242"/>
    </source>
</evidence>
<dbReference type="GeneID" id="7451811"/>
<evidence type="ECO:0000256" key="11">
    <source>
        <dbReference type="ARBA" id="ARBA00032907"/>
    </source>
</evidence>
<dbReference type="RefSeq" id="XP_002297107.1">
    <property type="nucleotide sequence ID" value="XM_002297071.1"/>
</dbReference>
<keyword evidence="13" id="KW-1185">Reference proteome</keyword>
<dbReference type="PaxDb" id="35128-Thaps11305"/>
<dbReference type="STRING" id="35128.B8LDN0"/>
<dbReference type="PANTHER" id="PTHR28579:SF1">
    <property type="entry name" value="ANAPHASE-PROMOTING COMPLEX SUBUNIT CDC26"/>
    <property type="match status" value="1"/>
</dbReference>
<dbReference type="HOGENOM" id="CLU_2042830_0_0_1"/>
<reference evidence="12 13" key="2">
    <citation type="journal article" date="2008" name="Nature">
        <title>The Phaeodactylum genome reveals the evolutionary history of diatom genomes.</title>
        <authorList>
            <person name="Bowler C."/>
            <person name="Allen A.E."/>
            <person name="Badger J.H."/>
            <person name="Grimwood J."/>
            <person name="Jabbari K."/>
            <person name="Kuo A."/>
            <person name="Maheswari U."/>
            <person name="Martens C."/>
            <person name="Maumus F."/>
            <person name="Otillar R.P."/>
            <person name="Rayko E."/>
            <person name="Salamov A."/>
            <person name="Vandepoele K."/>
            <person name="Beszteri B."/>
            <person name="Gruber A."/>
            <person name="Heijde M."/>
            <person name="Katinka M."/>
            <person name="Mock T."/>
            <person name="Valentin K."/>
            <person name="Verret F."/>
            <person name="Berges J.A."/>
            <person name="Brownlee C."/>
            <person name="Cadoret J.P."/>
            <person name="Chiovitti A."/>
            <person name="Choi C.J."/>
            <person name="Coesel S."/>
            <person name="De Martino A."/>
            <person name="Detter J.C."/>
            <person name="Durkin C."/>
            <person name="Falciatore A."/>
            <person name="Fournet J."/>
            <person name="Haruta M."/>
            <person name="Huysman M.J."/>
            <person name="Jenkins B.D."/>
            <person name="Jiroutova K."/>
            <person name="Jorgensen R.E."/>
            <person name="Joubert Y."/>
            <person name="Kaplan A."/>
            <person name="Kroger N."/>
            <person name="Kroth P.G."/>
            <person name="La Roche J."/>
            <person name="Lindquist E."/>
            <person name="Lommer M."/>
            <person name="Martin-Jezequel V."/>
            <person name="Lopez P.J."/>
            <person name="Lucas S."/>
            <person name="Mangogna M."/>
            <person name="McGinnis K."/>
            <person name="Medlin L.K."/>
            <person name="Montsant A."/>
            <person name="Oudot-Le Secq M.P."/>
            <person name="Napoli C."/>
            <person name="Obornik M."/>
            <person name="Parker M.S."/>
            <person name="Petit J.L."/>
            <person name="Porcel B.M."/>
            <person name="Poulsen N."/>
            <person name="Robison M."/>
            <person name="Rychlewski L."/>
            <person name="Rynearson T.A."/>
            <person name="Schmutz J."/>
            <person name="Shapiro H."/>
            <person name="Siaut M."/>
            <person name="Stanley M."/>
            <person name="Sussman M.R."/>
            <person name="Taylor A.R."/>
            <person name="Vardi A."/>
            <person name="von Dassow P."/>
            <person name="Vyverman W."/>
            <person name="Willis A."/>
            <person name="Wyrwicz L.S."/>
            <person name="Rokhsar D.S."/>
            <person name="Weissenbach J."/>
            <person name="Armbrust E.V."/>
            <person name="Green B.R."/>
            <person name="Van de Peer Y."/>
            <person name="Grigoriev I.V."/>
        </authorList>
    </citation>
    <scope>NUCLEOTIDE SEQUENCE [LARGE SCALE GENOMIC DNA]</scope>
    <source>
        <strain evidence="12 13">CCMP1335</strain>
    </source>
</reference>
<sequence length="121" mass="14130">MSLVDDAVAIIVMCGRYELRDEKVDGITQIYLPLCPLFLAPLRPPVVRRDDERRPKELTMALRRPPTRIELKADDVEDYDKPIRTVWRWVKRAQVSDLSVEDDEVAVETRLFTQWLFSSEG</sequence>
<keyword evidence="7" id="KW-0833">Ubl conjugation pathway</keyword>
<evidence type="ECO:0000256" key="10">
    <source>
        <dbReference type="ARBA" id="ARBA00023306"/>
    </source>
</evidence>
<keyword evidence="5" id="KW-0132">Cell division</keyword>
<evidence type="ECO:0000256" key="7">
    <source>
        <dbReference type="ARBA" id="ARBA00022786"/>
    </source>
</evidence>
<evidence type="ECO:0000256" key="1">
    <source>
        <dbReference type="ARBA" id="ARBA00004123"/>
    </source>
</evidence>
<keyword evidence="6" id="KW-0498">Mitosis</keyword>
<dbReference type="GO" id="GO:0070979">
    <property type="term" value="P:protein K11-linked ubiquitination"/>
    <property type="evidence" value="ECO:0000318"/>
    <property type="project" value="GO_Central"/>
</dbReference>
<dbReference type="InParanoid" id="B8LDN0"/>
<reference evidence="12 13" key="1">
    <citation type="journal article" date="2004" name="Science">
        <title>The genome of the diatom Thalassiosira pseudonana: ecology, evolution, and metabolism.</title>
        <authorList>
            <person name="Armbrust E.V."/>
            <person name="Berges J.A."/>
            <person name="Bowler C."/>
            <person name="Green B.R."/>
            <person name="Martinez D."/>
            <person name="Putnam N.H."/>
            <person name="Zhou S."/>
            <person name="Allen A.E."/>
            <person name="Apt K.E."/>
            <person name="Bechner M."/>
            <person name="Brzezinski M.A."/>
            <person name="Chaal B.K."/>
            <person name="Chiovitti A."/>
            <person name="Davis A.K."/>
            <person name="Demarest M.S."/>
            <person name="Detter J.C."/>
            <person name="Glavina T."/>
            <person name="Goodstein D."/>
            <person name="Hadi M.Z."/>
            <person name="Hellsten U."/>
            <person name="Hildebrand M."/>
            <person name="Jenkins B.D."/>
            <person name="Jurka J."/>
            <person name="Kapitonov V.V."/>
            <person name="Kroger N."/>
            <person name="Lau W.W."/>
            <person name="Lane T.W."/>
            <person name="Larimer F.W."/>
            <person name="Lippmeier J.C."/>
            <person name="Lucas S."/>
            <person name="Medina M."/>
            <person name="Montsant A."/>
            <person name="Obornik M."/>
            <person name="Parker M.S."/>
            <person name="Palenik B."/>
            <person name="Pazour G.J."/>
            <person name="Richardson P.M."/>
            <person name="Rynearson T.A."/>
            <person name="Saito M.A."/>
            <person name="Schwartz D.C."/>
            <person name="Thamatrakoln K."/>
            <person name="Valentin K."/>
            <person name="Vardi A."/>
            <person name="Wilkerson F.P."/>
            <person name="Rokhsar D.S."/>
        </authorList>
    </citation>
    <scope>NUCLEOTIDE SEQUENCE [LARGE SCALE GENOMIC DNA]</scope>
    <source>
        <strain evidence="12 13">CCMP1335</strain>
    </source>
</reference>
<evidence type="ECO:0000256" key="4">
    <source>
        <dbReference type="ARBA" id="ARBA00018549"/>
    </source>
</evidence>
<dbReference type="Proteomes" id="UP000001449">
    <property type="component" value="Unassembled WGS sequence"/>
</dbReference>
<evidence type="ECO:0000256" key="2">
    <source>
        <dbReference type="ARBA" id="ARBA00004906"/>
    </source>
</evidence>
<keyword evidence="10" id="KW-0131">Cell cycle</keyword>
<keyword evidence="9" id="KW-0539">Nucleus</keyword>
<comment type="similarity">
    <text evidence="3">Belongs to the CDC26 family.</text>
</comment>
<accession>B8LDN0</accession>
<proteinExistence type="inferred from homology"/>
<dbReference type="GO" id="GO:0007346">
    <property type="term" value="P:regulation of mitotic cell cycle"/>
    <property type="evidence" value="ECO:0000318"/>
    <property type="project" value="GO_Central"/>
</dbReference>
<comment type="pathway">
    <text evidence="2">Protein modification; protein ubiquitination.</text>
</comment>
<evidence type="ECO:0000256" key="6">
    <source>
        <dbReference type="ARBA" id="ARBA00022776"/>
    </source>
</evidence>
<comment type="subcellular location">
    <subcellularLocation>
        <location evidence="1">Nucleus</location>
    </subcellularLocation>
</comment>
<evidence type="ECO:0000256" key="5">
    <source>
        <dbReference type="ARBA" id="ARBA00022618"/>
    </source>
</evidence>
<dbReference type="AlphaFoldDB" id="B8LDN0"/>
<evidence type="ECO:0000313" key="13">
    <source>
        <dbReference type="Proteomes" id="UP000001449"/>
    </source>
</evidence>
<gene>
    <name evidence="12" type="ORF">THAPSDRAFT_11305</name>
</gene>
<evidence type="ECO:0000256" key="3">
    <source>
        <dbReference type="ARBA" id="ARBA00007939"/>
    </source>
</evidence>
<dbReference type="EMBL" id="DS999420">
    <property type="protein sequence ID" value="EED86575.1"/>
    <property type="molecule type" value="Genomic_DNA"/>
</dbReference>
<organism evidence="12 13">
    <name type="scientific">Thalassiosira pseudonana</name>
    <name type="common">Marine diatom</name>
    <name type="synonym">Cyclotella nana</name>
    <dbReference type="NCBI Taxonomy" id="35128"/>
    <lineage>
        <taxon>Eukaryota</taxon>
        <taxon>Sar</taxon>
        <taxon>Stramenopiles</taxon>
        <taxon>Ochrophyta</taxon>
        <taxon>Bacillariophyta</taxon>
        <taxon>Coscinodiscophyceae</taxon>
        <taxon>Thalassiosirophycidae</taxon>
        <taxon>Thalassiosirales</taxon>
        <taxon>Thalassiosiraceae</taxon>
        <taxon>Thalassiosira</taxon>
    </lineage>
</organism>